<keyword evidence="10" id="KW-1185">Reference proteome</keyword>
<dbReference type="PANTHER" id="PTHR12411">
    <property type="entry name" value="CYSTEINE PROTEASE FAMILY C1-RELATED"/>
    <property type="match status" value="1"/>
</dbReference>
<evidence type="ECO:0000313" key="10">
    <source>
        <dbReference type="Proteomes" id="UP000694620"/>
    </source>
</evidence>
<dbReference type="SMART" id="SM00848">
    <property type="entry name" value="Inhibitor_I29"/>
    <property type="match status" value="1"/>
</dbReference>
<dbReference type="GO" id="GO:0006508">
    <property type="term" value="P:proteolysis"/>
    <property type="evidence" value="ECO:0007669"/>
    <property type="project" value="UniProtKB-KW"/>
</dbReference>
<evidence type="ECO:0000256" key="4">
    <source>
        <dbReference type="ARBA" id="ARBA00022807"/>
    </source>
</evidence>
<name>A0A8C4RPZ4_ERPCA</name>
<protein>
    <submittedName>
        <fullName evidence="9">Cathepsin L1-like</fullName>
    </submittedName>
</protein>
<proteinExistence type="inferred from homology"/>
<dbReference type="PROSITE" id="PS00139">
    <property type="entry name" value="THIOL_PROTEASE_CYS"/>
    <property type="match status" value="1"/>
</dbReference>
<dbReference type="PROSITE" id="PS00640">
    <property type="entry name" value="THIOL_PROTEASE_ASN"/>
    <property type="match status" value="1"/>
</dbReference>
<accession>A0A8C4RPZ4</accession>
<dbReference type="InterPro" id="IPR000668">
    <property type="entry name" value="Peptidase_C1A_C"/>
</dbReference>
<keyword evidence="5" id="KW-0865">Zymogen</keyword>
<sequence>MDGWIFLCFDALCLYFIVCIDNRLDFKWQVWKKTHGKQYKKVRERRGAELEVTIWEENLRKINAHNLRYKRGKTTFKLGMNQFGDLTSSEFASMLSSYSAKHVRDVTLSATDLRSAASKLNLTSIDYRTLGYVTPVEDQGYCGCCWAFSAAGAIEGQTFNKTGKLIPLSKQNLLDCSEYLGNQGCTGGRPSLAFQYVINSGGIQAEATYPYTMVGTCHFNSSKVVATVADYKYLPIGNEQALADALATIGPISVVIDASQISFQFYLSGIYDDPNCSVLNLNHAMLAVGYGFQGSNNYWIIKNSWGTLWGENGYLMLAKDKNNACGISQYGAVPFV</sequence>
<reference evidence="9" key="3">
    <citation type="submission" date="2025-09" db="UniProtKB">
        <authorList>
            <consortium name="Ensembl"/>
        </authorList>
    </citation>
    <scope>IDENTIFICATION</scope>
</reference>
<keyword evidence="3" id="KW-0378">Hydrolase</keyword>
<dbReference type="Gene3D" id="3.90.70.10">
    <property type="entry name" value="Cysteine proteinases"/>
    <property type="match status" value="1"/>
</dbReference>
<dbReference type="Ensembl" id="ENSECRT00000005750.1">
    <property type="protein sequence ID" value="ENSECRP00000005654.1"/>
    <property type="gene ID" value="ENSECRG00000001859.1"/>
</dbReference>
<dbReference type="AlphaFoldDB" id="A0A8C4RPZ4"/>
<evidence type="ECO:0000256" key="2">
    <source>
        <dbReference type="ARBA" id="ARBA00022670"/>
    </source>
</evidence>
<dbReference type="InterPro" id="IPR039417">
    <property type="entry name" value="Peptidase_C1A_papain-like"/>
</dbReference>
<dbReference type="SMART" id="SM00645">
    <property type="entry name" value="Pept_C1"/>
    <property type="match status" value="1"/>
</dbReference>
<dbReference type="InterPro" id="IPR013201">
    <property type="entry name" value="Prot_inhib_I29"/>
</dbReference>
<feature type="domain" description="Peptidase C1A papain C-terminal" evidence="7">
    <location>
        <begin position="121"/>
        <end position="335"/>
    </location>
</feature>
<dbReference type="InterPro" id="IPR000169">
    <property type="entry name" value="Pept_cys_AS"/>
</dbReference>
<evidence type="ECO:0000256" key="5">
    <source>
        <dbReference type="ARBA" id="ARBA00023145"/>
    </source>
</evidence>
<evidence type="ECO:0000256" key="1">
    <source>
        <dbReference type="ARBA" id="ARBA00008455"/>
    </source>
</evidence>
<dbReference type="InterPro" id="IPR038765">
    <property type="entry name" value="Papain-like_cys_pep_sf"/>
</dbReference>
<keyword evidence="2" id="KW-0645">Protease</keyword>
<dbReference type="InterPro" id="IPR025660">
    <property type="entry name" value="Pept_his_AS"/>
</dbReference>
<dbReference type="Pfam" id="PF00112">
    <property type="entry name" value="Peptidase_C1"/>
    <property type="match status" value="1"/>
</dbReference>
<feature type="domain" description="Cathepsin propeptide inhibitor" evidence="8">
    <location>
        <begin position="28"/>
        <end position="91"/>
    </location>
</feature>
<dbReference type="InterPro" id="IPR013128">
    <property type="entry name" value="Peptidase_C1A"/>
</dbReference>
<reference evidence="9" key="1">
    <citation type="submission" date="2021-06" db="EMBL/GenBank/DDBJ databases">
        <authorList>
            <consortium name="Wellcome Sanger Institute Data Sharing"/>
        </authorList>
    </citation>
    <scope>NUCLEOTIDE SEQUENCE [LARGE SCALE GENOMIC DNA]</scope>
</reference>
<comment type="similarity">
    <text evidence="1">Belongs to the peptidase C1 family.</text>
</comment>
<reference evidence="9" key="2">
    <citation type="submission" date="2025-08" db="UniProtKB">
        <authorList>
            <consortium name="Ensembl"/>
        </authorList>
    </citation>
    <scope>IDENTIFICATION</scope>
</reference>
<evidence type="ECO:0000256" key="3">
    <source>
        <dbReference type="ARBA" id="ARBA00022801"/>
    </source>
</evidence>
<evidence type="ECO:0000313" key="9">
    <source>
        <dbReference type="Ensembl" id="ENSECRP00000005654.1"/>
    </source>
</evidence>
<dbReference type="FunFam" id="3.90.70.10:FF:000006">
    <property type="entry name" value="Cathepsin S"/>
    <property type="match status" value="1"/>
</dbReference>
<keyword evidence="4" id="KW-0788">Thiol protease</keyword>
<evidence type="ECO:0000259" key="8">
    <source>
        <dbReference type="SMART" id="SM00848"/>
    </source>
</evidence>
<keyword evidence="6" id="KW-1015">Disulfide bond</keyword>
<dbReference type="Proteomes" id="UP000694620">
    <property type="component" value="Chromosome 1"/>
</dbReference>
<dbReference type="CDD" id="cd02248">
    <property type="entry name" value="Peptidase_C1A"/>
    <property type="match status" value="1"/>
</dbReference>
<dbReference type="GeneTree" id="ENSGT00940000153321"/>
<dbReference type="PROSITE" id="PS00639">
    <property type="entry name" value="THIOL_PROTEASE_HIS"/>
    <property type="match status" value="1"/>
</dbReference>
<dbReference type="GO" id="GO:0008234">
    <property type="term" value="F:cysteine-type peptidase activity"/>
    <property type="evidence" value="ECO:0007669"/>
    <property type="project" value="UniProtKB-KW"/>
</dbReference>
<dbReference type="PRINTS" id="PR00705">
    <property type="entry name" value="PAPAIN"/>
</dbReference>
<evidence type="ECO:0000259" key="7">
    <source>
        <dbReference type="SMART" id="SM00645"/>
    </source>
</evidence>
<dbReference type="InterPro" id="IPR025661">
    <property type="entry name" value="Pept_asp_AS"/>
</dbReference>
<dbReference type="Pfam" id="PF08246">
    <property type="entry name" value="Inhibitor_I29"/>
    <property type="match status" value="1"/>
</dbReference>
<dbReference type="SUPFAM" id="SSF54001">
    <property type="entry name" value="Cysteine proteinases"/>
    <property type="match status" value="1"/>
</dbReference>
<organism evidence="9 10">
    <name type="scientific">Erpetoichthys calabaricus</name>
    <name type="common">Rope fish</name>
    <name type="synonym">Calamoichthys calabaricus</name>
    <dbReference type="NCBI Taxonomy" id="27687"/>
    <lineage>
        <taxon>Eukaryota</taxon>
        <taxon>Metazoa</taxon>
        <taxon>Chordata</taxon>
        <taxon>Craniata</taxon>
        <taxon>Vertebrata</taxon>
        <taxon>Euteleostomi</taxon>
        <taxon>Actinopterygii</taxon>
        <taxon>Polypteriformes</taxon>
        <taxon>Polypteridae</taxon>
        <taxon>Erpetoichthys</taxon>
    </lineage>
</organism>
<evidence type="ECO:0000256" key="6">
    <source>
        <dbReference type="ARBA" id="ARBA00023157"/>
    </source>
</evidence>